<dbReference type="AlphaFoldDB" id="A0A1H7LZK6"/>
<keyword evidence="2" id="KW-1185">Reference proteome</keyword>
<gene>
    <name evidence="1" type="ORF">SAMN05216262_10543</name>
</gene>
<dbReference type="Pfam" id="PF09839">
    <property type="entry name" value="DUF2066"/>
    <property type="match status" value="1"/>
</dbReference>
<dbReference type="EMBL" id="FOBI01000005">
    <property type="protein sequence ID" value="SEL04364.1"/>
    <property type="molecule type" value="Genomic_DNA"/>
</dbReference>
<name>A0A1H7LZK6_9GAMM</name>
<accession>A0A1H7LZK6</accession>
<proteinExistence type="predicted"/>
<dbReference type="STRING" id="641665.GCA_002104455_03132"/>
<organism evidence="1 2">
    <name type="scientific">Colwellia chukchiensis</name>
    <dbReference type="NCBI Taxonomy" id="641665"/>
    <lineage>
        <taxon>Bacteria</taxon>
        <taxon>Pseudomonadati</taxon>
        <taxon>Pseudomonadota</taxon>
        <taxon>Gammaproteobacteria</taxon>
        <taxon>Alteromonadales</taxon>
        <taxon>Colwelliaceae</taxon>
        <taxon>Colwellia</taxon>
    </lineage>
</organism>
<protein>
    <recommendedName>
        <fullName evidence="3">DUF2066 domain-containing protein</fullName>
    </recommendedName>
</protein>
<sequence length="372" mass="41853">MKHLLMHFMFRNYLIFLFIVLPFKINAIEVVNLYSAEVVVASQSASDRNQALQSALRAVFIKVGGKEINHPLFNQAIKNYQKYVTKYQFIRKNNKPLLKVAFDEGKVNRLFQDSDLAIWGRLRPQVMVWLVEEDGLNRRIIASSSHSPLPELINNFSQSRGLPVVMPLMDLTDINAITLSDIWGRFPQAIAQASVRYGAEAAVVIRVSNSSIIANEALTADCPLCQQNPLALDWSLMTDVQNEHRQTFSAQYQGDNASKLLTSALNDITDIIYQQYALSTTKSNEFDIEVANITTLETLMAVTQFLQELSAVQSVQLVSAQGNSRRFKLSLIGSKQAFFDSLKLSGQLNRYIDPLSAPLSLAQLPVFYWGKK</sequence>
<dbReference type="OrthoDB" id="6195299at2"/>
<reference evidence="2" key="1">
    <citation type="submission" date="2016-10" db="EMBL/GenBank/DDBJ databases">
        <authorList>
            <person name="Varghese N."/>
            <person name="Submissions S."/>
        </authorList>
    </citation>
    <scope>NUCLEOTIDE SEQUENCE [LARGE SCALE GENOMIC DNA]</scope>
    <source>
        <strain evidence="2">CGMCC 1.9127</strain>
    </source>
</reference>
<evidence type="ECO:0000313" key="2">
    <source>
        <dbReference type="Proteomes" id="UP000199297"/>
    </source>
</evidence>
<dbReference type="RefSeq" id="WP_085284645.1">
    <property type="nucleotide sequence ID" value="NZ_FOBI01000005.1"/>
</dbReference>
<dbReference type="Proteomes" id="UP000199297">
    <property type="component" value="Unassembled WGS sequence"/>
</dbReference>
<evidence type="ECO:0008006" key="3">
    <source>
        <dbReference type="Google" id="ProtNLM"/>
    </source>
</evidence>
<evidence type="ECO:0000313" key="1">
    <source>
        <dbReference type="EMBL" id="SEL04364.1"/>
    </source>
</evidence>
<dbReference type="InterPro" id="IPR018642">
    <property type="entry name" value="DUF2066"/>
</dbReference>